<gene>
    <name evidence="2" type="ORF">CRENBAI_003291</name>
</gene>
<reference evidence="2 3" key="1">
    <citation type="submission" date="2021-06" db="EMBL/GenBank/DDBJ databases">
        <authorList>
            <person name="Palmer J.M."/>
        </authorList>
    </citation>
    <scope>NUCLEOTIDE SEQUENCE [LARGE SCALE GENOMIC DNA]</scope>
    <source>
        <strain evidence="2 3">MEX-2019</strain>
        <tissue evidence="2">Muscle</tissue>
    </source>
</reference>
<dbReference type="AlphaFoldDB" id="A0AAV9RVK6"/>
<dbReference type="Proteomes" id="UP001311232">
    <property type="component" value="Unassembled WGS sequence"/>
</dbReference>
<keyword evidence="3" id="KW-1185">Reference proteome</keyword>
<feature type="region of interest" description="Disordered" evidence="1">
    <location>
        <begin position="1"/>
        <end position="22"/>
    </location>
</feature>
<evidence type="ECO:0000313" key="3">
    <source>
        <dbReference type="Proteomes" id="UP001311232"/>
    </source>
</evidence>
<dbReference type="EMBL" id="JAHHUM010001269">
    <property type="protein sequence ID" value="KAK5612991.1"/>
    <property type="molecule type" value="Genomic_DNA"/>
</dbReference>
<evidence type="ECO:0000256" key="1">
    <source>
        <dbReference type="SAM" id="MobiDB-lite"/>
    </source>
</evidence>
<name>A0AAV9RVK6_9TELE</name>
<comment type="caution">
    <text evidence="2">The sequence shown here is derived from an EMBL/GenBank/DDBJ whole genome shotgun (WGS) entry which is preliminary data.</text>
</comment>
<protein>
    <submittedName>
        <fullName evidence="2">Uncharacterized protein</fullName>
    </submittedName>
</protein>
<sequence length="53" mass="5912">MASERYVSHRLQETSGPHTGIRSLPALTLPAYVTHRGINQSRDTRALWLLPGV</sequence>
<organism evidence="2 3">
    <name type="scientific">Crenichthys baileyi</name>
    <name type="common">White River springfish</name>
    <dbReference type="NCBI Taxonomy" id="28760"/>
    <lineage>
        <taxon>Eukaryota</taxon>
        <taxon>Metazoa</taxon>
        <taxon>Chordata</taxon>
        <taxon>Craniata</taxon>
        <taxon>Vertebrata</taxon>
        <taxon>Euteleostomi</taxon>
        <taxon>Actinopterygii</taxon>
        <taxon>Neopterygii</taxon>
        <taxon>Teleostei</taxon>
        <taxon>Neoteleostei</taxon>
        <taxon>Acanthomorphata</taxon>
        <taxon>Ovalentaria</taxon>
        <taxon>Atherinomorphae</taxon>
        <taxon>Cyprinodontiformes</taxon>
        <taxon>Goodeidae</taxon>
        <taxon>Crenichthys</taxon>
    </lineage>
</organism>
<evidence type="ECO:0000313" key="2">
    <source>
        <dbReference type="EMBL" id="KAK5612991.1"/>
    </source>
</evidence>
<accession>A0AAV9RVK6</accession>
<proteinExistence type="predicted"/>
<feature type="compositionally biased region" description="Basic and acidic residues" evidence="1">
    <location>
        <begin position="1"/>
        <end position="12"/>
    </location>
</feature>